<dbReference type="GO" id="GO:0004553">
    <property type="term" value="F:hydrolase activity, hydrolyzing O-glycosyl compounds"/>
    <property type="evidence" value="ECO:0007669"/>
    <property type="project" value="InterPro"/>
</dbReference>
<dbReference type="Proteomes" id="UP000823922">
    <property type="component" value="Unassembled WGS sequence"/>
</dbReference>
<dbReference type="EMBL" id="DWVS01000035">
    <property type="protein sequence ID" value="HJC86719.1"/>
    <property type="molecule type" value="Genomic_DNA"/>
</dbReference>
<dbReference type="InterPro" id="IPR006047">
    <property type="entry name" value="GH13_cat_dom"/>
</dbReference>
<dbReference type="PANTHER" id="PTHR43002">
    <property type="entry name" value="GLYCOGEN DEBRANCHING ENZYME"/>
    <property type="match status" value="1"/>
</dbReference>
<dbReference type="Gene3D" id="3.20.20.80">
    <property type="entry name" value="Glycosidases"/>
    <property type="match status" value="1"/>
</dbReference>
<dbReference type="Pfam" id="PF00128">
    <property type="entry name" value="Alpha-amylase"/>
    <property type="match status" value="1"/>
</dbReference>
<dbReference type="SMART" id="SM00642">
    <property type="entry name" value="Aamy"/>
    <property type="match status" value="1"/>
</dbReference>
<protein>
    <submittedName>
        <fullName evidence="3">Glycogen debranching enzyme</fullName>
    </submittedName>
</protein>
<proteinExistence type="inferred from homology"/>
<evidence type="ECO:0000313" key="4">
    <source>
        <dbReference type="Proteomes" id="UP000823922"/>
    </source>
</evidence>
<dbReference type="Gene3D" id="2.60.40.1180">
    <property type="entry name" value="Golgi alpha-mannosidase II"/>
    <property type="match status" value="1"/>
</dbReference>
<dbReference type="InterPro" id="IPR013783">
    <property type="entry name" value="Ig-like_fold"/>
</dbReference>
<feature type="domain" description="Glycosyl hydrolase family 13 catalytic" evidence="2">
    <location>
        <begin position="175"/>
        <end position="601"/>
    </location>
</feature>
<evidence type="ECO:0000256" key="1">
    <source>
        <dbReference type="ARBA" id="ARBA00008061"/>
    </source>
</evidence>
<comment type="caution">
    <text evidence="3">The sequence shown here is derived from an EMBL/GenBank/DDBJ whole genome shotgun (WGS) entry which is preliminary data.</text>
</comment>
<organism evidence="3 4">
    <name type="scientific">Candidatus Eisenbergiella intestinigallinarum</name>
    <dbReference type="NCBI Taxonomy" id="2838549"/>
    <lineage>
        <taxon>Bacteria</taxon>
        <taxon>Bacillati</taxon>
        <taxon>Bacillota</taxon>
        <taxon>Clostridia</taxon>
        <taxon>Lachnospirales</taxon>
        <taxon>Lachnospiraceae</taxon>
        <taxon>Eisenbergiella</taxon>
    </lineage>
</organism>
<dbReference type="SUPFAM" id="SSF81296">
    <property type="entry name" value="E set domains"/>
    <property type="match status" value="1"/>
</dbReference>
<dbReference type="GO" id="GO:0005975">
    <property type="term" value="P:carbohydrate metabolic process"/>
    <property type="evidence" value="ECO:0007669"/>
    <property type="project" value="InterPro"/>
</dbReference>
<name>A0A9D2QIG7_9FIRM</name>
<dbReference type="Pfam" id="PF02922">
    <property type="entry name" value="CBM_48"/>
    <property type="match status" value="1"/>
</dbReference>
<accession>A0A9D2QIG7</accession>
<dbReference type="Gene3D" id="2.60.40.10">
    <property type="entry name" value="Immunoglobulins"/>
    <property type="match status" value="1"/>
</dbReference>
<dbReference type="InterPro" id="IPR013780">
    <property type="entry name" value="Glyco_hydro_b"/>
</dbReference>
<dbReference type="CDD" id="cd11326">
    <property type="entry name" value="AmyAc_Glg_debranch"/>
    <property type="match status" value="1"/>
</dbReference>
<gene>
    <name evidence="3" type="ORF">H9926_01710</name>
</gene>
<dbReference type="InterPro" id="IPR004193">
    <property type="entry name" value="Glyco_hydro_13_N"/>
</dbReference>
<dbReference type="InterPro" id="IPR017853">
    <property type="entry name" value="GH"/>
</dbReference>
<reference evidence="3" key="2">
    <citation type="submission" date="2021-04" db="EMBL/GenBank/DDBJ databases">
        <authorList>
            <person name="Gilroy R."/>
        </authorList>
    </citation>
    <scope>NUCLEOTIDE SEQUENCE</scope>
    <source>
        <strain evidence="3">ChiBcec1-1630</strain>
    </source>
</reference>
<dbReference type="SUPFAM" id="SSF51445">
    <property type="entry name" value="(Trans)glycosidases"/>
    <property type="match status" value="1"/>
</dbReference>
<dbReference type="AlphaFoldDB" id="A0A9D2QIG7"/>
<reference evidence="3" key="1">
    <citation type="journal article" date="2021" name="PeerJ">
        <title>Extensive microbial diversity within the chicken gut microbiome revealed by metagenomics and culture.</title>
        <authorList>
            <person name="Gilroy R."/>
            <person name="Ravi A."/>
            <person name="Getino M."/>
            <person name="Pursley I."/>
            <person name="Horton D.L."/>
            <person name="Alikhan N.F."/>
            <person name="Baker D."/>
            <person name="Gharbi K."/>
            <person name="Hall N."/>
            <person name="Watson M."/>
            <person name="Adriaenssens E.M."/>
            <person name="Foster-Nyarko E."/>
            <person name="Jarju S."/>
            <person name="Secka A."/>
            <person name="Antonio M."/>
            <person name="Oren A."/>
            <person name="Chaudhuri R.R."/>
            <person name="La Ragione R."/>
            <person name="Hildebrand F."/>
            <person name="Pallen M.J."/>
        </authorList>
    </citation>
    <scope>NUCLEOTIDE SEQUENCE</scope>
    <source>
        <strain evidence="3">ChiBcec1-1630</strain>
    </source>
</reference>
<dbReference type="CDD" id="cd11234">
    <property type="entry name" value="E_set_GDE_N"/>
    <property type="match status" value="1"/>
</dbReference>
<sequence>MEERKVEYETNEELESMPAVFAPMGEIAGYPVRPGLFHLNGAMALPEGVNFTVHTHEGTGCELLLFHRGEEEPYAVLPFPEEYRVGDVYAMIVFGLDIGEFEYAYRIDGPWEPQKGLRFDKNAILLDPYARAVTGQSIWGKHQEKHYHARVVRDVFDWGSMPQSRRQLSDLVIYELHVRGFTRHVSSGVAGKGTFAGLKEKIPYLKELGINAVELMPVFEFDETMNSREVDGRRLLDYWGYNTVSFFAPNTSYTAANEFNREGTELKELIRALHENGIEVILDVVFNHTAEGNEQGPCFCFKGFDNRIYYMLTPDGWYYNFSGCGNTLNCNHPMVRQMILECLRYWTVYYRVDGFRFDLASILGRNEDGSPMNRPPLLESLACDPLLDNVKLIAEAWDAGGVYQVGSFPAAGRWAEWNGKYRDALRSYLKGDLWESENAAMRIAGSFDLYGTGGKEEEENGENGGRIRNYAGYNSCVNFLTCHDGFTLYDLYSYNEKHNEANGWNNTDGADDNRSWNCGAEGETQEKEVLSLRFRLIRNACAVLLCSRGTPMFLAGDEFGNTQYGNNNPYCQDNEISWLDWRLLEKNRELFAFFRFMIRYRLTHPAIREELPRAVCGLESVRVYGADAAEGERPAPNAGTIGICFAGYDSKKGRDDLVYLALNVYWEDVRITLPDLKQTGDWHVAVNTFGNGEGKYCYEGEEQVRIDGEFIMRPRSVAVFTGRYGQTGKNLLPS</sequence>
<dbReference type="SUPFAM" id="SSF51011">
    <property type="entry name" value="Glycosyl hydrolase domain"/>
    <property type="match status" value="1"/>
</dbReference>
<comment type="similarity">
    <text evidence="1">Belongs to the glycosyl hydrolase 13 family.</text>
</comment>
<dbReference type="InterPro" id="IPR014756">
    <property type="entry name" value="Ig_E-set"/>
</dbReference>
<evidence type="ECO:0000313" key="3">
    <source>
        <dbReference type="EMBL" id="HJC86719.1"/>
    </source>
</evidence>
<evidence type="ECO:0000259" key="2">
    <source>
        <dbReference type="SMART" id="SM00642"/>
    </source>
</evidence>